<dbReference type="Proteomes" id="UP000516656">
    <property type="component" value="Chromosome 1"/>
</dbReference>
<dbReference type="GO" id="GO:0005829">
    <property type="term" value="C:cytosol"/>
    <property type="evidence" value="ECO:0007669"/>
    <property type="project" value="TreeGrafter"/>
</dbReference>
<name>A0A1Q9H4W4_PHODP</name>
<accession>A0A1Q9H4W4</accession>
<dbReference type="EMBL" id="CP061854">
    <property type="protein sequence ID" value="QOD57622.1"/>
    <property type="molecule type" value="Genomic_DNA"/>
</dbReference>
<protein>
    <submittedName>
        <fullName evidence="3">DsrE family protein</fullName>
    </submittedName>
    <submittedName>
        <fullName evidence="2">DsrE/DsrF-like family protein</fullName>
    </submittedName>
</protein>
<evidence type="ECO:0000256" key="1">
    <source>
        <dbReference type="ARBA" id="ARBA00002850"/>
    </source>
</evidence>
<dbReference type="Proteomes" id="UP000218676">
    <property type="component" value="Chromosome 1"/>
</dbReference>
<comment type="function">
    <text evidence="1">Could be part of a sulfur-relay system.</text>
</comment>
<reference evidence="4" key="2">
    <citation type="submission" date="2017-05" db="EMBL/GenBank/DDBJ databases">
        <title>Whole genome sequence of fish pathogenic bacteria, Photobacterium damselae subsp. piscicida, strain 91-197, isolated from hybrid striped bass (Morone sp.) in USA.</title>
        <authorList>
            <person name="Teru Y."/>
            <person name="Hikima J."/>
            <person name="Kono T."/>
            <person name="Sakai M."/>
            <person name="Takano T."/>
            <person name="Hawke J.P."/>
            <person name="Takeyama H."/>
            <person name="Aoki T."/>
        </authorList>
    </citation>
    <scope>NUCLEOTIDE SEQUENCE [LARGE SCALE GENOMIC DNA]</scope>
    <source>
        <strain evidence="4">91-197</strain>
    </source>
</reference>
<organism evidence="2 4">
    <name type="scientific">Photobacterium damsela subsp. piscicida</name>
    <name type="common">Pasteurella piscicida</name>
    <dbReference type="NCBI Taxonomy" id="38294"/>
    <lineage>
        <taxon>Bacteria</taxon>
        <taxon>Pseudomonadati</taxon>
        <taxon>Pseudomonadota</taxon>
        <taxon>Gammaproteobacteria</taxon>
        <taxon>Vibrionales</taxon>
        <taxon>Vibrionaceae</taxon>
        <taxon>Photobacterium</taxon>
    </lineage>
</organism>
<evidence type="ECO:0000313" key="2">
    <source>
        <dbReference type="EMBL" id="BAX53157.1"/>
    </source>
</evidence>
<sequence length="118" mass="12982">MQSILIVINDAPYGSERPFNALRLAIKLNEQELGAAQVRIFLMSDAVTYAIAKQNPAEGYDIQQMLEIALAQGSEIKMCKTCIRARGLSDIALVEGCSIATLDDLAQWTLEADKVFTF</sequence>
<dbReference type="PANTHER" id="PTHR34874:SF1">
    <property type="entry name" value="PROTEIN YCHN"/>
    <property type="match status" value="1"/>
</dbReference>
<dbReference type="AlphaFoldDB" id="A0A1Q9H4W4"/>
<dbReference type="InterPro" id="IPR003787">
    <property type="entry name" value="Sulphur_relay_DsrE/F-like"/>
</dbReference>
<dbReference type="SUPFAM" id="SSF75169">
    <property type="entry name" value="DsrEFH-like"/>
    <property type="match status" value="1"/>
</dbReference>
<evidence type="ECO:0000313" key="5">
    <source>
        <dbReference type="Proteomes" id="UP000516656"/>
    </source>
</evidence>
<gene>
    <name evidence="3" type="ORF">IC627_07085</name>
    <name evidence="2" type="ORF">PDPUS_1_01783</name>
</gene>
<reference evidence="3 5" key="3">
    <citation type="submission" date="2020-09" db="EMBL/GenBank/DDBJ databases">
        <title>Complete, closed and curated genome sequences of Photobacterium damselae subsp. piscicida isolates from Australia indicate localised evolution and additional plasmid-borne pathogenicity mechanisms.</title>
        <authorList>
            <person name="Baseggio L."/>
            <person name="Silayeva O."/>
            <person name="Buller N."/>
            <person name="Landos M."/>
            <person name="Engelstaedter J."/>
            <person name="Barnes A.C."/>
        </authorList>
    </citation>
    <scope>NUCLEOTIDE SEQUENCE [LARGE SCALE GENOMIC DNA]</scope>
    <source>
        <strain evidence="3 5">AS-16-0540-1</strain>
    </source>
</reference>
<dbReference type="PANTHER" id="PTHR34874">
    <property type="entry name" value="PROTEIN YCHN"/>
    <property type="match status" value="1"/>
</dbReference>
<reference evidence="2" key="1">
    <citation type="journal article" date="2017" name="Genome Announc.">
        <title>Whole-Genome Sequence of Photobacterium damselae subsp. piscicida Strain 91-197, Isolated from Hybrid Striped Bass (Morone sp.) in the United States.</title>
        <authorList>
            <person name="Teru Y."/>
            <person name="Hikima J."/>
            <person name="Kono T."/>
            <person name="Sakai M."/>
            <person name="Takano T."/>
            <person name="Hawke J.P."/>
            <person name="Takeyama H."/>
            <person name="Aoki T."/>
        </authorList>
    </citation>
    <scope>NUCLEOTIDE SEQUENCE</scope>
    <source>
        <strain evidence="2">91-197</strain>
    </source>
</reference>
<dbReference type="RefSeq" id="WP_044175544.1">
    <property type="nucleotide sequence ID" value="NZ_AP018045.1"/>
</dbReference>
<evidence type="ECO:0000313" key="3">
    <source>
        <dbReference type="EMBL" id="QOD57622.1"/>
    </source>
</evidence>
<proteinExistence type="predicted"/>
<dbReference type="Gene3D" id="3.40.1260.10">
    <property type="entry name" value="DsrEFH-like"/>
    <property type="match status" value="1"/>
</dbReference>
<evidence type="ECO:0000313" key="4">
    <source>
        <dbReference type="Proteomes" id="UP000218676"/>
    </source>
</evidence>
<dbReference type="Pfam" id="PF02635">
    <property type="entry name" value="DsrE"/>
    <property type="match status" value="1"/>
</dbReference>
<dbReference type="EMBL" id="AP018045">
    <property type="protein sequence ID" value="BAX53157.1"/>
    <property type="molecule type" value="Genomic_DNA"/>
</dbReference>
<dbReference type="InterPro" id="IPR027396">
    <property type="entry name" value="DsrEFH-like"/>
</dbReference>